<organism evidence="2 3">
    <name type="scientific">Brassica carinata</name>
    <name type="common">Ethiopian mustard</name>
    <name type="synonym">Abyssinian cabbage</name>
    <dbReference type="NCBI Taxonomy" id="52824"/>
    <lineage>
        <taxon>Eukaryota</taxon>
        <taxon>Viridiplantae</taxon>
        <taxon>Streptophyta</taxon>
        <taxon>Embryophyta</taxon>
        <taxon>Tracheophyta</taxon>
        <taxon>Spermatophyta</taxon>
        <taxon>Magnoliopsida</taxon>
        <taxon>eudicotyledons</taxon>
        <taxon>Gunneridae</taxon>
        <taxon>Pentapetalae</taxon>
        <taxon>rosids</taxon>
        <taxon>malvids</taxon>
        <taxon>Brassicales</taxon>
        <taxon>Brassicaceae</taxon>
        <taxon>Brassiceae</taxon>
        <taxon>Brassica</taxon>
    </lineage>
</organism>
<feature type="transmembrane region" description="Helical" evidence="1">
    <location>
        <begin position="20"/>
        <end position="40"/>
    </location>
</feature>
<keyword evidence="1" id="KW-0812">Transmembrane</keyword>
<sequence length="203" mass="22920">MAMKSWVSCSHRRVVFSTTYISTISIKLILCICAGFGKFVSLESSQKDVKSWISNRQQVIDSYVQTLAKIVGSKRHEHMSDWLIDVSWFLRLHSVIFSSFDPYVAREFKDYIGPGSSKLGFKTTTSTIWAVGGAANKTKNSDVSRQARVPLQLMTKCLGCGQPASREVQLNELFQKHLGDKQAHADDSELYGSFREHYRISDV</sequence>
<proteinExistence type="predicted"/>
<protein>
    <submittedName>
        <fullName evidence="2">Uncharacterized protein</fullName>
    </submittedName>
</protein>
<keyword evidence="1" id="KW-1133">Transmembrane helix</keyword>
<evidence type="ECO:0000313" key="2">
    <source>
        <dbReference type="EMBL" id="KAG2315770.1"/>
    </source>
</evidence>
<keyword evidence="3" id="KW-1185">Reference proteome</keyword>
<keyword evidence="1" id="KW-0472">Membrane</keyword>
<reference evidence="2 3" key="1">
    <citation type="submission" date="2020-02" db="EMBL/GenBank/DDBJ databases">
        <authorList>
            <person name="Ma Q."/>
            <person name="Huang Y."/>
            <person name="Song X."/>
            <person name="Pei D."/>
        </authorList>
    </citation>
    <scope>NUCLEOTIDE SEQUENCE [LARGE SCALE GENOMIC DNA]</scope>
    <source>
        <strain evidence="2">Sxm20200214</strain>
        <tissue evidence="2">Leaf</tissue>
    </source>
</reference>
<dbReference type="EMBL" id="JAAMPC010000004">
    <property type="protein sequence ID" value="KAG2315770.1"/>
    <property type="molecule type" value="Genomic_DNA"/>
</dbReference>
<evidence type="ECO:0000313" key="3">
    <source>
        <dbReference type="Proteomes" id="UP000886595"/>
    </source>
</evidence>
<evidence type="ECO:0000256" key="1">
    <source>
        <dbReference type="SAM" id="Phobius"/>
    </source>
</evidence>
<accession>A0A8X7VQY7</accession>
<comment type="caution">
    <text evidence="2">The sequence shown here is derived from an EMBL/GenBank/DDBJ whole genome shotgun (WGS) entry which is preliminary data.</text>
</comment>
<dbReference type="Proteomes" id="UP000886595">
    <property type="component" value="Unassembled WGS sequence"/>
</dbReference>
<gene>
    <name evidence="2" type="ORF">Bca52824_018892</name>
</gene>
<name>A0A8X7VQY7_BRACI</name>
<dbReference type="AlphaFoldDB" id="A0A8X7VQY7"/>